<sequence>MIDVENGWPEKSRWVYVCHRDATGDLFARYRRRHPRLTKVIQASAATGSGRGQTADGSPHGQRACPRCNGWVYRIPRRFVDGLLNILAPVHRYRCRSVTCGWEGNLRVRRDTLPSLRQR</sequence>
<evidence type="ECO:0000256" key="1">
    <source>
        <dbReference type="SAM" id="MobiDB-lite"/>
    </source>
</evidence>
<organism evidence="2 3">
    <name type="scientific">Candidatus Accumulibacter proximus</name>
    <dbReference type="NCBI Taxonomy" id="2954385"/>
    <lineage>
        <taxon>Bacteria</taxon>
        <taxon>Pseudomonadati</taxon>
        <taxon>Pseudomonadota</taxon>
        <taxon>Betaproteobacteria</taxon>
        <taxon>Candidatus Accumulibacter</taxon>
    </lineage>
</organism>
<reference evidence="2 3" key="1">
    <citation type="submission" date="2020-10" db="EMBL/GenBank/DDBJ databases">
        <title>Connecting structure to function with the recovery of over 1000 high-quality activated sludge metagenome-assembled genomes encoding full-length rRNA genes using long-read sequencing.</title>
        <authorList>
            <person name="Singleton C.M."/>
            <person name="Petriglieri F."/>
            <person name="Kristensen J.M."/>
            <person name="Kirkegaard R.H."/>
            <person name="Michaelsen T.Y."/>
            <person name="Andersen M.H."/>
            <person name="Karst S.M."/>
            <person name="Dueholm M.S."/>
            <person name="Nielsen P.H."/>
            <person name="Albertsen M."/>
        </authorList>
    </citation>
    <scope>NUCLEOTIDE SEQUENCE [LARGE SCALE GENOMIC DNA]</scope>
    <source>
        <strain evidence="2">EsbW_18-Q3-R4-48_BATAC.285</strain>
    </source>
</reference>
<evidence type="ECO:0000313" key="2">
    <source>
        <dbReference type="EMBL" id="MBK7677208.1"/>
    </source>
</evidence>
<comment type="caution">
    <text evidence="2">The sequence shown here is derived from an EMBL/GenBank/DDBJ whole genome shotgun (WGS) entry which is preliminary data.</text>
</comment>
<name>A0A935Q1F6_9PROT</name>
<evidence type="ECO:0000313" key="3">
    <source>
        <dbReference type="Proteomes" id="UP000697998"/>
    </source>
</evidence>
<dbReference type="AlphaFoldDB" id="A0A935Q1F6"/>
<dbReference type="EMBL" id="JADJMH010000034">
    <property type="protein sequence ID" value="MBK7677208.1"/>
    <property type="molecule type" value="Genomic_DNA"/>
</dbReference>
<proteinExistence type="predicted"/>
<accession>A0A935Q1F6</accession>
<feature type="region of interest" description="Disordered" evidence="1">
    <location>
        <begin position="43"/>
        <end position="64"/>
    </location>
</feature>
<protein>
    <recommendedName>
        <fullName evidence="4">Transposase family protein</fullName>
    </recommendedName>
</protein>
<evidence type="ECO:0008006" key="4">
    <source>
        <dbReference type="Google" id="ProtNLM"/>
    </source>
</evidence>
<dbReference type="Proteomes" id="UP000697998">
    <property type="component" value="Unassembled WGS sequence"/>
</dbReference>
<gene>
    <name evidence="2" type="ORF">IPJ27_22010</name>
</gene>